<evidence type="ECO:0000256" key="4">
    <source>
        <dbReference type="ARBA" id="ARBA00023211"/>
    </source>
</evidence>
<evidence type="ECO:0000256" key="3">
    <source>
        <dbReference type="ARBA" id="ARBA00022801"/>
    </source>
</evidence>
<evidence type="ECO:0000313" key="14">
    <source>
        <dbReference type="EnsemblMetazoa" id="ASIC014248-PA"/>
    </source>
</evidence>
<comment type="similarity">
    <text evidence="7">Belongs to the MESH1 family.</text>
</comment>
<evidence type="ECO:0000256" key="10">
    <source>
        <dbReference type="ARBA" id="ARBA00041770"/>
    </source>
</evidence>
<reference evidence="14" key="2">
    <citation type="submission" date="2020-05" db="UniProtKB">
        <authorList>
            <consortium name="EnsemblMetazoa"/>
        </authorList>
    </citation>
    <scope>IDENTIFICATION</scope>
</reference>
<dbReference type="GO" id="GO:0008893">
    <property type="term" value="F:guanosine-3',5'-bis(diphosphate) 3'-diphosphatase activity"/>
    <property type="evidence" value="ECO:0007669"/>
    <property type="project" value="UniProtKB-EC"/>
</dbReference>
<dbReference type="GO" id="GO:0046872">
    <property type="term" value="F:metal ion binding"/>
    <property type="evidence" value="ECO:0007669"/>
    <property type="project" value="UniProtKB-KW"/>
</dbReference>
<evidence type="ECO:0000256" key="5">
    <source>
        <dbReference type="ARBA" id="ARBA00024387"/>
    </source>
</evidence>
<dbReference type="InterPro" id="IPR003607">
    <property type="entry name" value="HD/PDEase_dom"/>
</dbReference>
<evidence type="ECO:0000256" key="2">
    <source>
        <dbReference type="ARBA" id="ARBA00022723"/>
    </source>
</evidence>
<dbReference type="VEuPathDB" id="VectorBase:ASIS010682"/>
<evidence type="ECO:0000256" key="11">
    <source>
        <dbReference type="ARBA" id="ARBA00047968"/>
    </source>
</evidence>
<dbReference type="OMA" id="PPWRERK"/>
<dbReference type="CDD" id="cd00077">
    <property type="entry name" value="HDc"/>
    <property type="match status" value="1"/>
</dbReference>
<dbReference type="Proteomes" id="UP000030765">
    <property type="component" value="Unassembled WGS sequence"/>
</dbReference>
<evidence type="ECO:0000256" key="7">
    <source>
        <dbReference type="ARBA" id="ARBA00038354"/>
    </source>
</evidence>
<comment type="cofactor">
    <cofactor evidence="1">
        <name>Mn(2+)</name>
        <dbReference type="ChEBI" id="CHEBI:29035"/>
    </cofactor>
</comment>
<dbReference type="OrthoDB" id="430679at2759"/>
<evidence type="ECO:0000259" key="12">
    <source>
        <dbReference type="PROSITE" id="PS51831"/>
    </source>
</evidence>
<dbReference type="InterPro" id="IPR006674">
    <property type="entry name" value="HD_domain"/>
</dbReference>
<dbReference type="SMART" id="SM00471">
    <property type="entry name" value="HDc"/>
    <property type="match status" value="1"/>
</dbReference>
<evidence type="ECO:0000313" key="15">
    <source>
        <dbReference type="Proteomes" id="UP000030765"/>
    </source>
</evidence>
<evidence type="ECO:0000256" key="8">
    <source>
        <dbReference type="ARBA" id="ARBA00040793"/>
    </source>
</evidence>
<organism evidence="13">
    <name type="scientific">Anopheles sinensis</name>
    <name type="common">Mosquito</name>
    <dbReference type="NCBI Taxonomy" id="74873"/>
    <lineage>
        <taxon>Eukaryota</taxon>
        <taxon>Metazoa</taxon>
        <taxon>Ecdysozoa</taxon>
        <taxon>Arthropoda</taxon>
        <taxon>Hexapoda</taxon>
        <taxon>Insecta</taxon>
        <taxon>Pterygota</taxon>
        <taxon>Neoptera</taxon>
        <taxon>Endopterygota</taxon>
        <taxon>Diptera</taxon>
        <taxon>Nematocera</taxon>
        <taxon>Culicoidea</taxon>
        <taxon>Culicidae</taxon>
        <taxon>Anophelinae</taxon>
        <taxon>Anopheles</taxon>
    </lineage>
</organism>
<feature type="domain" description="HD" evidence="12">
    <location>
        <begin position="37"/>
        <end position="132"/>
    </location>
</feature>
<dbReference type="EnsemblMetazoa" id="ASIC014248-RA">
    <property type="protein sequence ID" value="ASIC014248-PA"/>
    <property type="gene ID" value="ASIC014248"/>
</dbReference>
<dbReference type="Gene3D" id="1.10.3210.10">
    <property type="entry name" value="Hypothetical protein af1432"/>
    <property type="match status" value="1"/>
</dbReference>
<comment type="catalytic activity">
    <reaction evidence="11">
        <text>guanosine 3',5'-bis(diphosphate) + H2O = GDP + diphosphate + H(+)</text>
        <dbReference type="Rhea" id="RHEA:14253"/>
        <dbReference type="ChEBI" id="CHEBI:15377"/>
        <dbReference type="ChEBI" id="CHEBI:15378"/>
        <dbReference type="ChEBI" id="CHEBI:33019"/>
        <dbReference type="ChEBI" id="CHEBI:58189"/>
        <dbReference type="ChEBI" id="CHEBI:77828"/>
        <dbReference type="EC" id="3.1.7.2"/>
    </reaction>
</comment>
<keyword evidence="3" id="KW-0378">Hydrolase</keyword>
<dbReference type="PROSITE" id="PS51831">
    <property type="entry name" value="HD"/>
    <property type="match status" value="1"/>
</dbReference>
<comment type="function">
    <text evidence="6">ppGpp hydrolyzing enzyme involved in starvation response.</text>
</comment>
<dbReference type="AlphaFoldDB" id="A0A084W7S1"/>
<gene>
    <name evidence="13" type="ORF">ZHAS_00014248</name>
</gene>
<dbReference type="Pfam" id="PF13328">
    <property type="entry name" value="HD_4"/>
    <property type="match status" value="1"/>
</dbReference>
<name>A0A084W7S1_ANOSI</name>
<dbReference type="EC" id="3.1.7.2" evidence="5"/>
<evidence type="ECO:0000256" key="6">
    <source>
        <dbReference type="ARBA" id="ARBA00037781"/>
    </source>
</evidence>
<dbReference type="EMBL" id="KE525316">
    <property type="protein sequence ID" value="KFB46265.1"/>
    <property type="molecule type" value="Genomic_DNA"/>
</dbReference>
<keyword evidence="15" id="KW-1185">Reference proteome</keyword>
<dbReference type="EMBL" id="ATLV01021293">
    <property type="status" value="NOT_ANNOTATED_CDS"/>
    <property type="molecule type" value="Genomic_DNA"/>
</dbReference>
<dbReference type="SUPFAM" id="SSF109604">
    <property type="entry name" value="HD-domain/PDEase-like"/>
    <property type="match status" value="1"/>
</dbReference>
<protein>
    <recommendedName>
        <fullName evidence="8">Guanosine-3',5'-bis(diphosphate) 3'-pyrophosphohydrolase MESH1</fullName>
        <ecNumber evidence="5">3.1.7.2</ecNumber>
    </recommendedName>
    <alternativeName>
        <fullName evidence="9">Metazoan SpoT homolog 1</fullName>
    </alternativeName>
    <alternativeName>
        <fullName evidence="10">Penta-phosphate guanosine-3'-pyrophosphohydrolase</fullName>
    </alternativeName>
</protein>
<keyword evidence="4" id="KW-0464">Manganese</keyword>
<evidence type="ECO:0000256" key="9">
    <source>
        <dbReference type="ARBA" id="ARBA00041464"/>
    </source>
</evidence>
<dbReference type="STRING" id="74873.A0A084W7S1"/>
<dbReference type="InterPro" id="IPR052194">
    <property type="entry name" value="MESH1"/>
</dbReference>
<dbReference type="PANTHER" id="PTHR46246:SF1">
    <property type="entry name" value="GUANOSINE-3',5'-BIS(DIPHOSPHATE) 3'-PYROPHOSPHOHYDROLASE MESH1"/>
    <property type="match status" value="1"/>
</dbReference>
<accession>A0A084W7S1</accession>
<dbReference type="FunFam" id="1.10.3210.10:FF:000012">
    <property type="entry name" value="HD domain containing 3"/>
    <property type="match status" value="1"/>
</dbReference>
<keyword evidence="2" id="KW-0479">Metal-binding</keyword>
<dbReference type="PANTHER" id="PTHR46246">
    <property type="entry name" value="GUANOSINE-3',5'-BIS(DIPHOSPHATE) 3'-PYROPHOSPHOHYDROLASE MESH1"/>
    <property type="match status" value="1"/>
</dbReference>
<proteinExistence type="inferred from homology"/>
<sequence>MKETESENLLKIYTQCINFAAIKHRNQRRKDTEQTPYINHPIGVAQILSAEAGITDFDVLQAAILHDTVEDTDTTFEEIETHFGATVRSIVQEVTDDKTLPKEKRKLLQIEHALTISHQAKLVKLADKIYNLRDLQRCKPQNWTDERCREYFVWAKKVCDNLKGTNAPLERILDDIFRQENVI</sequence>
<dbReference type="VEuPathDB" id="VectorBase:ASIC014248"/>
<evidence type="ECO:0000313" key="13">
    <source>
        <dbReference type="EMBL" id="KFB46265.1"/>
    </source>
</evidence>
<evidence type="ECO:0000256" key="1">
    <source>
        <dbReference type="ARBA" id="ARBA00001936"/>
    </source>
</evidence>
<reference evidence="13 15" key="1">
    <citation type="journal article" date="2014" name="BMC Genomics">
        <title>Genome sequence of Anopheles sinensis provides insight into genetics basis of mosquito competence for malaria parasites.</title>
        <authorList>
            <person name="Zhou D."/>
            <person name="Zhang D."/>
            <person name="Ding G."/>
            <person name="Shi L."/>
            <person name="Hou Q."/>
            <person name="Ye Y."/>
            <person name="Xu Y."/>
            <person name="Zhou H."/>
            <person name="Xiong C."/>
            <person name="Li S."/>
            <person name="Yu J."/>
            <person name="Hong S."/>
            <person name="Yu X."/>
            <person name="Zou P."/>
            <person name="Chen C."/>
            <person name="Chang X."/>
            <person name="Wang W."/>
            <person name="Lv Y."/>
            <person name="Sun Y."/>
            <person name="Ma L."/>
            <person name="Shen B."/>
            <person name="Zhu C."/>
        </authorList>
    </citation>
    <scope>NUCLEOTIDE SEQUENCE [LARGE SCALE GENOMIC DNA]</scope>
</reference>